<keyword evidence="3" id="KW-1185">Reference proteome</keyword>
<dbReference type="Proteomes" id="UP000009282">
    <property type="component" value="Chromosome"/>
</dbReference>
<accession>G4QF53</accession>
<dbReference type="InterPro" id="IPR031593">
    <property type="entry name" value="Porin_7"/>
</dbReference>
<dbReference type="Pfam" id="PF16956">
    <property type="entry name" value="Porin_7"/>
    <property type="match status" value="1"/>
</dbReference>
<proteinExistence type="predicted"/>
<sequence>MKKLILTTSLLTVASLSAFAQDTFTSSVSGSYADSDNVDQYNVVGSYYFSPVSTRKGPLAEAVFLNRSNSINAGFNRSEVDFGGNSDSFNSWRIGGTVHVEDSGLFLNAGIAHANGSDSANYGLGAGYYLTKDWTVGINTNFDEDLEYSGVIVDTKKLYDLGGDTYLNLTASINNPEQGSTGYAAGADYYLNKNLSVGVGRSWSGSFTDGTTALNTNWFFTNTASVSFSIARTEIDSFSDNTFNLGASARF</sequence>
<evidence type="ECO:0000313" key="3">
    <source>
        <dbReference type="Proteomes" id="UP000009282"/>
    </source>
</evidence>
<evidence type="ECO:0000313" key="2">
    <source>
        <dbReference type="EMBL" id="AEP28397.1"/>
    </source>
</evidence>
<name>G4QF53_GLANF</name>
<gene>
    <name evidence="2" type="ordered locus">GNIT_0243</name>
</gene>
<protein>
    <submittedName>
        <fullName evidence="2">Porin</fullName>
    </submittedName>
</protein>
<dbReference type="eggNOG" id="ENOG5033H4C">
    <property type="taxonomic scope" value="Bacteria"/>
</dbReference>
<organism evidence="2 3">
    <name type="scientific">Glaciecola nitratireducens (strain JCM 12485 / KCTC 12276 / FR1064)</name>
    <dbReference type="NCBI Taxonomy" id="1085623"/>
    <lineage>
        <taxon>Bacteria</taxon>
        <taxon>Pseudomonadati</taxon>
        <taxon>Pseudomonadota</taxon>
        <taxon>Gammaproteobacteria</taxon>
        <taxon>Alteromonadales</taxon>
        <taxon>Alteromonadaceae</taxon>
        <taxon>Brumicola</taxon>
    </lineage>
</organism>
<dbReference type="EMBL" id="CP003060">
    <property type="protein sequence ID" value="AEP28397.1"/>
    <property type="molecule type" value="Genomic_DNA"/>
</dbReference>
<evidence type="ECO:0000256" key="1">
    <source>
        <dbReference type="SAM" id="SignalP"/>
    </source>
</evidence>
<dbReference type="RefSeq" id="WP_014107276.1">
    <property type="nucleotide sequence ID" value="NC_016041.1"/>
</dbReference>
<feature type="signal peptide" evidence="1">
    <location>
        <begin position="1"/>
        <end position="20"/>
    </location>
</feature>
<dbReference type="STRING" id="1085623.GNIT_0243"/>
<dbReference type="AlphaFoldDB" id="G4QF53"/>
<dbReference type="OrthoDB" id="9768080at2"/>
<dbReference type="KEGG" id="gni:GNIT_0243"/>
<keyword evidence="1" id="KW-0732">Signal</keyword>
<dbReference type="SUPFAM" id="SSF56935">
    <property type="entry name" value="Porins"/>
    <property type="match status" value="1"/>
</dbReference>
<dbReference type="HOGENOM" id="CLU_1105904_0_0_6"/>
<reference evidence="2 3" key="1">
    <citation type="journal article" date="2011" name="J. Bacteriol.">
        <title>Complete genome sequence of seawater bacterium Glaciecola nitratireducens FR1064T.</title>
        <authorList>
            <person name="Bian F."/>
            <person name="Qin Q.L."/>
            <person name="Xie B.B."/>
            <person name="Shu Y.L."/>
            <person name="Zhang X.Y."/>
            <person name="Yu Y."/>
            <person name="Chen B."/>
            <person name="Chen X.L."/>
            <person name="Zhou B.C."/>
            <person name="Zhang Y.Z."/>
        </authorList>
    </citation>
    <scope>NUCLEOTIDE SEQUENCE [LARGE SCALE GENOMIC DNA]</scope>
    <source>
        <strain evidence="3">JCM 12485 / KCTC 12276 / FR1064</strain>
    </source>
</reference>
<feature type="chain" id="PRO_5003467780" evidence="1">
    <location>
        <begin position="21"/>
        <end position="251"/>
    </location>
</feature>